<dbReference type="EMBL" id="UZAJ01014240">
    <property type="protein sequence ID" value="VDO69639.1"/>
    <property type="molecule type" value="Genomic_DNA"/>
</dbReference>
<evidence type="ECO:0000313" key="2">
    <source>
        <dbReference type="EMBL" id="VDO69639.1"/>
    </source>
</evidence>
<gene>
    <name evidence="2" type="ORF">OFLC_LOCUS10575</name>
</gene>
<keyword evidence="3" id="KW-1185">Reference proteome</keyword>
<organism evidence="2 3">
    <name type="scientific">Onchocerca flexuosa</name>
    <dbReference type="NCBI Taxonomy" id="387005"/>
    <lineage>
        <taxon>Eukaryota</taxon>
        <taxon>Metazoa</taxon>
        <taxon>Ecdysozoa</taxon>
        <taxon>Nematoda</taxon>
        <taxon>Chromadorea</taxon>
        <taxon>Rhabditida</taxon>
        <taxon>Spirurina</taxon>
        <taxon>Spiruromorpha</taxon>
        <taxon>Filarioidea</taxon>
        <taxon>Onchocercidae</taxon>
        <taxon>Onchocerca</taxon>
    </lineage>
</organism>
<dbReference type="AlphaFoldDB" id="A0A3P7XWP5"/>
<accession>A0A3P7XWP5</accession>
<protein>
    <submittedName>
        <fullName evidence="2">Uncharacterized protein</fullName>
    </submittedName>
</protein>
<proteinExistence type="predicted"/>
<evidence type="ECO:0000313" key="3">
    <source>
        <dbReference type="Proteomes" id="UP000267606"/>
    </source>
</evidence>
<evidence type="ECO:0000256" key="1">
    <source>
        <dbReference type="SAM" id="MobiDB-lite"/>
    </source>
</evidence>
<dbReference type="Proteomes" id="UP000267606">
    <property type="component" value="Unassembled WGS sequence"/>
</dbReference>
<feature type="region of interest" description="Disordered" evidence="1">
    <location>
        <begin position="31"/>
        <end position="71"/>
    </location>
</feature>
<name>A0A3P7XWP5_9BILA</name>
<sequence length="111" mass="12718">MLQQNDYVPQWNNIGSVQGYDYQPCIGGRPGRGRAGFGQPVSGFNRNDGHARGRGNFADNHGNARGRPNYSGRYSYDRRLEFYCLIRTVIQNHRKISQSNVYTEITYEKPD</sequence>
<reference evidence="2 3" key="1">
    <citation type="submission" date="2018-11" db="EMBL/GenBank/DDBJ databases">
        <authorList>
            <consortium name="Pathogen Informatics"/>
        </authorList>
    </citation>
    <scope>NUCLEOTIDE SEQUENCE [LARGE SCALE GENOMIC DNA]</scope>
</reference>